<name>A0A4C2EP94_9EURY</name>
<accession>A0A4C2EP94</accession>
<comment type="caution">
    <text evidence="1">The sequence shown here is derived from an EMBL/GenBank/DDBJ whole genome shotgun (WGS) entry which is preliminary data.</text>
</comment>
<sequence>MFLGVDGEGAARYWDSYEFAVAVVSVAGDAEKVELVDTAFETLSQWCEYTRRERG</sequence>
<dbReference type="AlphaFoldDB" id="A0A4C2EP94"/>
<reference evidence="1 2" key="1">
    <citation type="submission" date="2019-02" db="EMBL/GenBank/DDBJ databases">
        <title>Haloarcula mannanilyticum sp. nov., a mannan degrading haloarchaeon isolated from commercial salt.</title>
        <authorList>
            <person name="Enomoto S."/>
            <person name="Shimane Y."/>
            <person name="Kamekura M."/>
            <person name="Ito T."/>
            <person name="Moriya O."/>
            <person name="Ihara K."/>
            <person name="Takahashi-Ando N."/>
            <person name="Fukushima Y."/>
            <person name="Yoshida Y."/>
            <person name="Usama R."/>
            <person name="Takai K."/>
            <person name="Minegishi H."/>
        </authorList>
    </citation>
    <scope>NUCLEOTIDE SEQUENCE [LARGE SCALE GENOMIC DNA]</scope>
    <source>
        <strain evidence="1 2">MD130-1</strain>
    </source>
</reference>
<organism evidence="1 2">
    <name type="scientific">Haloarcula mannanilytica</name>
    <dbReference type="NCBI Taxonomy" id="2509225"/>
    <lineage>
        <taxon>Archaea</taxon>
        <taxon>Methanobacteriati</taxon>
        <taxon>Methanobacteriota</taxon>
        <taxon>Stenosarchaea group</taxon>
        <taxon>Halobacteria</taxon>
        <taxon>Halobacteriales</taxon>
        <taxon>Haloarculaceae</taxon>
        <taxon>Haloarcula</taxon>
    </lineage>
</organism>
<evidence type="ECO:0000313" key="2">
    <source>
        <dbReference type="Proteomes" id="UP000304382"/>
    </source>
</evidence>
<dbReference type="Proteomes" id="UP000304382">
    <property type="component" value="Unassembled WGS sequence"/>
</dbReference>
<gene>
    <name evidence="1" type="ORF">Harman_40170</name>
</gene>
<keyword evidence="2" id="KW-1185">Reference proteome</keyword>
<proteinExistence type="predicted"/>
<dbReference type="EMBL" id="BIXZ01000015">
    <property type="protein sequence ID" value="GCF16082.1"/>
    <property type="molecule type" value="Genomic_DNA"/>
</dbReference>
<evidence type="ECO:0000313" key="1">
    <source>
        <dbReference type="EMBL" id="GCF16082.1"/>
    </source>
</evidence>
<protein>
    <submittedName>
        <fullName evidence="1">Uncharacterized protein</fullName>
    </submittedName>
</protein>